<dbReference type="Gene3D" id="1.10.3720.10">
    <property type="entry name" value="MetI-like"/>
    <property type="match status" value="2"/>
</dbReference>
<dbReference type="PANTHER" id="PTHR43839">
    <property type="entry name" value="OPPC IN A BINDING PROTEIN-DEPENDENT TRANSPORT SYSTEM"/>
    <property type="match status" value="1"/>
</dbReference>
<dbReference type="InterPro" id="IPR035906">
    <property type="entry name" value="MetI-like_sf"/>
</dbReference>
<dbReference type="InterPro" id="IPR000515">
    <property type="entry name" value="MetI-like"/>
</dbReference>
<dbReference type="PROSITE" id="PS50928">
    <property type="entry name" value="ABC_TM1"/>
    <property type="match status" value="2"/>
</dbReference>
<evidence type="ECO:0000256" key="1">
    <source>
        <dbReference type="ARBA" id="ARBA00004141"/>
    </source>
</evidence>
<comment type="caution">
    <text evidence="9">The sequence shown here is derived from an EMBL/GenBank/DDBJ whole genome shotgun (WGS) entry which is preliminary data.</text>
</comment>
<feature type="transmembrane region" description="Helical" evidence="6">
    <location>
        <begin position="444"/>
        <end position="467"/>
    </location>
</feature>
<reference evidence="9 10" key="1">
    <citation type="submission" date="2023-06" db="EMBL/GenBank/DDBJ databases">
        <title>Novel species in genus Planococcus.</title>
        <authorList>
            <person name="Ning S."/>
        </authorList>
    </citation>
    <scope>NUCLEOTIDE SEQUENCE [LARGE SCALE GENOMIC DNA]</scope>
    <source>
        <strain evidence="9 10">N028</strain>
    </source>
</reference>
<comment type="similarity">
    <text evidence="6">Belongs to the binding-protein-dependent transport system permease family.</text>
</comment>
<accession>A0ABT8MZE1</accession>
<dbReference type="CDD" id="cd06261">
    <property type="entry name" value="TM_PBP2"/>
    <property type="match status" value="1"/>
</dbReference>
<feature type="transmembrane region" description="Helical" evidence="6">
    <location>
        <begin position="546"/>
        <end position="566"/>
    </location>
</feature>
<sequence length="660" mass="74382">MKKLLMVVLNLLFGFIGIVLISSAPALFKGANFFDFHSYGASLAETFTAIANPAEWVLTSDNLATLEPVSISFSQFLSGPYLYSMPILLMSLVLSFISAFLLALFTLLSTGPIKRMLLRFSKILQSFPDFSYVFLIQIIVLYFFAKIGFLLLNFYSLGDERVYLAPVLCLSVLPTLLFYKLFVTLYEEEEKQLYVELARSKGLSRLETIWKHCTPNVLKSVFYQSKSIVWLTLSSLVIIEYLFGIDGILYYLQSDFSSKGIAFILLAVFIPFFFMYAVVELLLKKGAIERNALFEKFNLHWFDSQEIQSSSRQFFTKDKKKSQPIALHLKNRLNLIIPSAVVLGLLLASLLYAAFTGDHVEQVNYIYNEEGGIESSAPHPPSSFAIFGTDPYGYSIAQQLLVGLKYTIVLSLVIATLRIFLGYVFGILYAFFLNTKARSLVNSLADGMHFLPLTLLVFILLVPVLISSGEWHSTLWERITFQILIMSAVVLPITASAIGNEMNESLKKEFVVSSVLIGGSLSWILAKHIQPQLWPKLVLMWVQHVVQVLQMFVHLGILSIFVGGAFSQMDSPRLIPEIYELSGMIAISREVFVTKQYWMIVPPFVIFMILIYCFSTIAEHLISQKEVPLKKPKSQKPQENQSLAASFTRVGNAKVSDDAN</sequence>
<feature type="transmembrane region" description="Helical" evidence="6">
    <location>
        <begin position="228"/>
        <end position="249"/>
    </location>
</feature>
<keyword evidence="5 6" id="KW-0472">Membrane</keyword>
<evidence type="ECO:0000256" key="6">
    <source>
        <dbReference type="RuleBase" id="RU363032"/>
    </source>
</evidence>
<evidence type="ECO:0000256" key="5">
    <source>
        <dbReference type="ARBA" id="ARBA00023136"/>
    </source>
</evidence>
<dbReference type="RefSeq" id="WP_301722615.1">
    <property type="nucleotide sequence ID" value="NZ_JAUJWV010000001.1"/>
</dbReference>
<dbReference type="EMBL" id="JAUJWV010000001">
    <property type="protein sequence ID" value="MDN7240710.1"/>
    <property type="molecule type" value="Genomic_DNA"/>
</dbReference>
<protein>
    <submittedName>
        <fullName evidence="9">ABC transporter permease subunit</fullName>
    </submittedName>
</protein>
<feature type="transmembrane region" description="Helical" evidence="6">
    <location>
        <begin position="604"/>
        <end position="622"/>
    </location>
</feature>
<feature type="transmembrane region" description="Helical" evidence="6">
    <location>
        <begin position="162"/>
        <end position="182"/>
    </location>
</feature>
<evidence type="ECO:0000256" key="2">
    <source>
        <dbReference type="ARBA" id="ARBA00022448"/>
    </source>
</evidence>
<gene>
    <name evidence="9" type="ORF">QWY14_02865</name>
</gene>
<dbReference type="Proteomes" id="UP001172055">
    <property type="component" value="Unassembled WGS sequence"/>
</dbReference>
<feature type="transmembrane region" description="Helical" evidence="6">
    <location>
        <begin position="335"/>
        <end position="355"/>
    </location>
</feature>
<name>A0ABT8MZE1_9BACL</name>
<dbReference type="Pfam" id="PF00528">
    <property type="entry name" value="BPD_transp_1"/>
    <property type="match status" value="1"/>
</dbReference>
<comment type="subcellular location">
    <subcellularLocation>
        <location evidence="6">Cell membrane</location>
        <topology evidence="6">Multi-pass membrane protein</topology>
    </subcellularLocation>
    <subcellularLocation>
        <location evidence="1">Membrane</location>
        <topology evidence="1">Multi-pass membrane protein</topology>
    </subcellularLocation>
</comment>
<dbReference type="PANTHER" id="PTHR43839:SF3">
    <property type="entry name" value="OLIGOPEPTIDE ABC TRANSPORTER, PERMEASE PROTEIN"/>
    <property type="match status" value="1"/>
</dbReference>
<feature type="domain" description="ABC transmembrane type-1" evidence="8">
    <location>
        <begin position="404"/>
        <end position="618"/>
    </location>
</feature>
<feature type="transmembrane region" description="Helical" evidence="6">
    <location>
        <begin position="87"/>
        <end position="109"/>
    </location>
</feature>
<proteinExistence type="inferred from homology"/>
<keyword evidence="3 6" id="KW-0812">Transmembrane</keyword>
<feature type="transmembrane region" description="Helical" evidence="6">
    <location>
        <begin position="130"/>
        <end position="156"/>
    </location>
</feature>
<keyword evidence="10" id="KW-1185">Reference proteome</keyword>
<keyword evidence="2 6" id="KW-0813">Transport</keyword>
<feature type="transmembrane region" description="Helical" evidence="6">
    <location>
        <begin position="261"/>
        <end position="283"/>
    </location>
</feature>
<organism evidence="9 10">
    <name type="scientific">Planococcus shixiaomingii</name>
    <dbReference type="NCBI Taxonomy" id="3058393"/>
    <lineage>
        <taxon>Bacteria</taxon>
        <taxon>Bacillati</taxon>
        <taxon>Bacillota</taxon>
        <taxon>Bacilli</taxon>
        <taxon>Bacillales</taxon>
        <taxon>Caryophanaceae</taxon>
        <taxon>Planococcus</taxon>
    </lineage>
</organism>
<evidence type="ECO:0000256" key="4">
    <source>
        <dbReference type="ARBA" id="ARBA00022989"/>
    </source>
</evidence>
<evidence type="ECO:0000313" key="9">
    <source>
        <dbReference type="EMBL" id="MDN7240710.1"/>
    </source>
</evidence>
<feature type="region of interest" description="Disordered" evidence="7">
    <location>
        <begin position="629"/>
        <end position="660"/>
    </location>
</feature>
<dbReference type="SUPFAM" id="SSF161098">
    <property type="entry name" value="MetI-like"/>
    <property type="match status" value="2"/>
</dbReference>
<feature type="transmembrane region" description="Helical" evidence="6">
    <location>
        <begin position="479"/>
        <end position="498"/>
    </location>
</feature>
<feature type="domain" description="ABC transmembrane type-1" evidence="8">
    <location>
        <begin position="81"/>
        <end position="283"/>
    </location>
</feature>
<evidence type="ECO:0000256" key="7">
    <source>
        <dbReference type="SAM" id="MobiDB-lite"/>
    </source>
</evidence>
<feature type="transmembrane region" description="Helical" evidence="6">
    <location>
        <begin position="7"/>
        <end position="28"/>
    </location>
</feature>
<keyword evidence="4 6" id="KW-1133">Transmembrane helix</keyword>
<evidence type="ECO:0000313" key="10">
    <source>
        <dbReference type="Proteomes" id="UP001172055"/>
    </source>
</evidence>
<evidence type="ECO:0000256" key="3">
    <source>
        <dbReference type="ARBA" id="ARBA00022692"/>
    </source>
</evidence>
<feature type="transmembrane region" description="Helical" evidence="6">
    <location>
        <begin position="510"/>
        <end position="526"/>
    </location>
</feature>
<feature type="transmembrane region" description="Helical" evidence="6">
    <location>
        <begin position="408"/>
        <end position="432"/>
    </location>
</feature>
<feature type="compositionally biased region" description="Polar residues" evidence="7">
    <location>
        <begin position="635"/>
        <end position="645"/>
    </location>
</feature>
<evidence type="ECO:0000259" key="8">
    <source>
        <dbReference type="PROSITE" id="PS50928"/>
    </source>
</evidence>